<evidence type="ECO:0000256" key="1">
    <source>
        <dbReference type="SAM" id="SignalP"/>
    </source>
</evidence>
<feature type="chain" id="PRO_5040785691" evidence="1">
    <location>
        <begin position="25"/>
        <end position="121"/>
    </location>
</feature>
<reference evidence="2" key="1">
    <citation type="submission" date="2021-04" db="EMBL/GenBank/DDBJ databases">
        <title>Genomic characterization of endocarditis-associated Neisseria elongata subsp. nitroreducens.</title>
        <authorList>
            <person name="Schorner M."/>
            <person name="Passarelli-Araujo H."/>
            <person name="Scheffer M."/>
            <person name="Barazzetti F."/>
            <person name="Martins J."/>
            <person name="Machado H."/>
            <person name="Palmeiro J."/>
            <person name="Bazzo M."/>
        </authorList>
    </citation>
    <scope>NUCLEOTIDE SEQUENCE</scope>
    <source>
        <strain evidence="2">Nel_M001</strain>
    </source>
</reference>
<keyword evidence="1" id="KW-0732">Signal</keyword>
<protein>
    <submittedName>
        <fullName evidence="2">Toxin</fullName>
    </submittedName>
</protein>
<evidence type="ECO:0000313" key="3">
    <source>
        <dbReference type="Proteomes" id="UP000708805"/>
    </source>
</evidence>
<dbReference type="Proteomes" id="UP000708805">
    <property type="component" value="Unassembled WGS sequence"/>
</dbReference>
<proteinExistence type="predicted"/>
<dbReference type="EMBL" id="JAGJWT010000001">
    <property type="protein sequence ID" value="MBS9339576.1"/>
    <property type="molecule type" value="Genomic_DNA"/>
</dbReference>
<evidence type="ECO:0000313" key="2">
    <source>
        <dbReference type="EMBL" id="MBS9339576.1"/>
    </source>
</evidence>
<gene>
    <name evidence="2" type="ORF">J8641_01810</name>
</gene>
<accession>A0A9X0ZQW4</accession>
<sequence length="121" mass="13620">MKPFHRRAVFGLAAVFLCGLTVYAYEYSEAACELTGRFWNREKSRCINPDCRQKDTCGFHAGESRKTCETIHPGDSLDKAWYVLGRPSQDDGGKLLWENKAAAKVAEIEPDGEKVGRIICY</sequence>
<name>A0A9X0ZQW4_NEIEL</name>
<comment type="caution">
    <text evidence="2">The sequence shown here is derived from an EMBL/GenBank/DDBJ whole genome shotgun (WGS) entry which is preliminary data.</text>
</comment>
<dbReference type="RefSeq" id="WP_214037188.1">
    <property type="nucleotide sequence ID" value="NZ_JAGJWT010000001.1"/>
</dbReference>
<dbReference type="AlphaFoldDB" id="A0A9X0ZQW4"/>
<organism evidence="2 3">
    <name type="scientific">Neisseria elongata subsp. nitroreducens</name>
    <dbReference type="NCBI Taxonomy" id="90367"/>
    <lineage>
        <taxon>Bacteria</taxon>
        <taxon>Pseudomonadati</taxon>
        <taxon>Pseudomonadota</taxon>
        <taxon>Betaproteobacteria</taxon>
        <taxon>Neisseriales</taxon>
        <taxon>Neisseriaceae</taxon>
        <taxon>Neisseria</taxon>
    </lineage>
</organism>
<feature type="signal peptide" evidence="1">
    <location>
        <begin position="1"/>
        <end position="24"/>
    </location>
</feature>